<dbReference type="EMBL" id="JAPHNI010000201">
    <property type="protein sequence ID" value="KAJ8114313.1"/>
    <property type="molecule type" value="Genomic_DNA"/>
</dbReference>
<evidence type="ECO:0000313" key="1">
    <source>
        <dbReference type="EMBL" id="KAJ8114313.1"/>
    </source>
</evidence>
<comment type="caution">
    <text evidence="1">The sequence shown here is derived from an EMBL/GenBank/DDBJ whole genome shotgun (WGS) entry which is preliminary data.</text>
</comment>
<proteinExistence type="predicted"/>
<gene>
    <name evidence="1" type="ORF">OPT61_g3778</name>
</gene>
<accession>A0ACC2IGQ7</accession>
<keyword evidence="2" id="KW-1185">Reference proteome</keyword>
<organism evidence="1 2">
    <name type="scientific">Boeremia exigua</name>
    <dbReference type="NCBI Taxonomy" id="749465"/>
    <lineage>
        <taxon>Eukaryota</taxon>
        <taxon>Fungi</taxon>
        <taxon>Dikarya</taxon>
        <taxon>Ascomycota</taxon>
        <taxon>Pezizomycotina</taxon>
        <taxon>Dothideomycetes</taxon>
        <taxon>Pleosporomycetidae</taxon>
        <taxon>Pleosporales</taxon>
        <taxon>Pleosporineae</taxon>
        <taxon>Didymellaceae</taxon>
        <taxon>Boeremia</taxon>
    </lineage>
</organism>
<evidence type="ECO:0000313" key="2">
    <source>
        <dbReference type="Proteomes" id="UP001153331"/>
    </source>
</evidence>
<dbReference type="Proteomes" id="UP001153331">
    <property type="component" value="Unassembled WGS sequence"/>
</dbReference>
<protein>
    <submittedName>
        <fullName evidence="1">Uncharacterized protein</fullName>
    </submittedName>
</protein>
<name>A0ACC2IGQ7_9PLEO</name>
<reference evidence="1" key="1">
    <citation type="submission" date="2022-11" db="EMBL/GenBank/DDBJ databases">
        <title>Genome Sequence of Boeremia exigua.</title>
        <authorList>
            <person name="Buettner E."/>
        </authorList>
    </citation>
    <scope>NUCLEOTIDE SEQUENCE</scope>
    <source>
        <strain evidence="1">CU02</strain>
    </source>
</reference>
<sequence>MESNAQKTAAHIDAASIERSNDEPTTIFSLCKTYDTYWWNVPHLRKTNLVLLVPLLGAYYAEFNNPQGALLGLLATMQVIGGVATLPIAPYLSDRLGRRHPIFIGSLIIIAGAALQAAAPNISAFLAARALLGVGGGLAATSFTPLIAELAYPTHRPIITALYNTSWYLGSIVAAWTTYGTFKMPNSSSWRIPSLLQALPSLIQLAFIYCVPESPRWLLANDRHDKAVEILSRYRTGTSEPDELVRFEVAEIQAALQFERTTHNAGYADFFKTAGNRRRLLICISLGFVIQWCGNGLVSVYLIQVLNNVGITDPETQNIINGVLQIFNYITAIVAALGVNRIGRRLLLLISLGGMFVSFCIWTGLSAPNEQQHFQNKGLGIGIVVLIFVFFGFYNTAMNPVPNAYLLEILPYTLRAKGLTIFAASQYSAIVFNGFANPIALQAISWRYYIVFVCLIVCWFTLVFFYYPETKNMSLEEVSVLLDGEQALDNVDDKVKVELRESA</sequence>